<keyword evidence="3" id="KW-0456">Lyase</keyword>
<keyword evidence="2" id="KW-0443">Lipid metabolism</keyword>
<dbReference type="PROSITE" id="PS00166">
    <property type="entry name" value="ENOYL_COA_HYDRATASE"/>
    <property type="match status" value="1"/>
</dbReference>
<dbReference type="Pfam" id="PF00378">
    <property type="entry name" value="ECH_1"/>
    <property type="match status" value="1"/>
</dbReference>
<evidence type="ECO:0008006" key="5">
    <source>
        <dbReference type="Google" id="ProtNLM"/>
    </source>
</evidence>
<reference evidence="4" key="1">
    <citation type="submission" date="2018-05" db="EMBL/GenBank/DDBJ databases">
        <authorList>
            <person name="Lanie J.A."/>
            <person name="Ng W.-L."/>
            <person name="Kazmierczak K.M."/>
            <person name="Andrzejewski T.M."/>
            <person name="Davidsen T.M."/>
            <person name="Wayne K.J."/>
            <person name="Tettelin H."/>
            <person name="Glass J.I."/>
            <person name="Rusch D."/>
            <person name="Podicherti R."/>
            <person name="Tsui H.-C.T."/>
            <person name="Winkler M.E."/>
        </authorList>
    </citation>
    <scope>NUCLEOTIDE SEQUENCE</scope>
</reference>
<gene>
    <name evidence="4" type="ORF">METZ01_LOCUS384820</name>
</gene>
<dbReference type="CDD" id="cd06558">
    <property type="entry name" value="crotonase-like"/>
    <property type="match status" value="1"/>
</dbReference>
<accession>A0A382UCG9</accession>
<dbReference type="InterPro" id="IPR018376">
    <property type="entry name" value="Enoyl-CoA_hyd/isom_CS"/>
</dbReference>
<evidence type="ECO:0000313" key="4">
    <source>
        <dbReference type="EMBL" id="SVD31966.1"/>
    </source>
</evidence>
<evidence type="ECO:0000256" key="1">
    <source>
        <dbReference type="ARBA" id="ARBA00005254"/>
    </source>
</evidence>
<dbReference type="InterPro" id="IPR029045">
    <property type="entry name" value="ClpP/crotonase-like_dom_sf"/>
</dbReference>
<dbReference type="Gene3D" id="3.90.226.10">
    <property type="entry name" value="2-enoyl-CoA Hydratase, Chain A, domain 1"/>
    <property type="match status" value="1"/>
</dbReference>
<dbReference type="GO" id="GO:0006635">
    <property type="term" value="P:fatty acid beta-oxidation"/>
    <property type="evidence" value="ECO:0007669"/>
    <property type="project" value="TreeGrafter"/>
</dbReference>
<sequence>MDTKNFKYVSYEVDRGRARITLNRPEKRNALSIELVEELRDALWEADDDKAVHCVILAGSGSSFCAGYDLTPSRASGEDSVERRRGRGIDDDSWMIERFQRSLKTLWEMHKPSIAQIHGHCLAGGTDLALYCDILICADNASIGFPALRNMGAAPNQLWLYHCGPQWTKRLLLTGDTVTGTDAAKIGLVLKSVPEHLLEGEVE</sequence>
<feature type="non-terminal residue" evidence="4">
    <location>
        <position position="203"/>
    </location>
</feature>
<dbReference type="SUPFAM" id="SSF52096">
    <property type="entry name" value="ClpP/crotonase"/>
    <property type="match status" value="1"/>
</dbReference>
<protein>
    <recommendedName>
        <fullName evidence="5">Enoyl-CoA hydratase</fullName>
    </recommendedName>
</protein>
<dbReference type="PANTHER" id="PTHR11941:SF169">
    <property type="entry name" value="(7AS)-7A-METHYL-1,5-DIOXO-2,3,5,6,7,7A-HEXAHYDRO-1H-INDENE-CARBOXYL-COA HYDROLASE"/>
    <property type="match status" value="1"/>
</dbReference>
<evidence type="ECO:0000256" key="3">
    <source>
        <dbReference type="ARBA" id="ARBA00023239"/>
    </source>
</evidence>
<dbReference type="EMBL" id="UINC01143188">
    <property type="protein sequence ID" value="SVD31966.1"/>
    <property type="molecule type" value="Genomic_DNA"/>
</dbReference>
<name>A0A382UCG9_9ZZZZ</name>
<comment type="similarity">
    <text evidence="1">Belongs to the enoyl-CoA hydratase/isomerase family.</text>
</comment>
<organism evidence="4">
    <name type="scientific">marine metagenome</name>
    <dbReference type="NCBI Taxonomy" id="408172"/>
    <lineage>
        <taxon>unclassified sequences</taxon>
        <taxon>metagenomes</taxon>
        <taxon>ecological metagenomes</taxon>
    </lineage>
</organism>
<dbReference type="AlphaFoldDB" id="A0A382UCG9"/>
<dbReference type="InterPro" id="IPR001753">
    <property type="entry name" value="Enoyl-CoA_hydra/iso"/>
</dbReference>
<dbReference type="GO" id="GO:0016829">
    <property type="term" value="F:lyase activity"/>
    <property type="evidence" value="ECO:0007669"/>
    <property type="project" value="UniProtKB-KW"/>
</dbReference>
<dbReference type="PANTHER" id="PTHR11941">
    <property type="entry name" value="ENOYL-COA HYDRATASE-RELATED"/>
    <property type="match status" value="1"/>
</dbReference>
<evidence type="ECO:0000256" key="2">
    <source>
        <dbReference type="ARBA" id="ARBA00023098"/>
    </source>
</evidence>
<proteinExistence type="inferred from homology"/>